<proteinExistence type="predicted"/>
<keyword evidence="1" id="KW-0175">Coiled coil</keyword>
<dbReference type="RefSeq" id="WP_157336553.1">
    <property type="nucleotide sequence ID" value="NZ_JANADL010000013.1"/>
</dbReference>
<feature type="coiled-coil region" evidence="1">
    <location>
        <begin position="52"/>
        <end position="93"/>
    </location>
</feature>
<evidence type="ECO:0000313" key="3">
    <source>
        <dbReference type="Proteomes" id="UP000449969"/>
    </source>
</evidence>
<dbReference type="EMBL" id="WQNE01000046">
    <property type="protein sequence ID" value="MVT78107.1"/>
    <property type="molecule type" value="Genomic_DNA"/>
</dbReference>
<evidence type="ECO:0000313" key="2">
    <source>
        <dbReference type="EMBL" id="MVT78107.1"/>
    </source>
</evidence>
<protein>
    <submittedName>
        <fullName evidence="2">Uncharacterized protein</fullName>
    </submittedName>
</protein>
<organism evidence="2 3">
    <name type="scientific">Bradyrhizobium cajani</name>
    <dbReference type="NCBI Taxonomy" id="1928661"/>
    <lineage>
        <taxon>Bacteria</taxon>
        <taxon>Pseudomonadati</taxon>
        <taxon>Pseudomonadota</taxon>
        <taxon>Alphaproteobacteria</taxon>
        <taxon>Hyphomicrobiales</taxon>
        <taxon>Nitrobacteraceae</taxon>
        <taxon>Bradyrhizobium</taxon>
    </lineage>
</organism>
<dbReference type="OrthoDB" id="8225772at2"/>
<accession>A0A844TG21</accession>
<reference evidence="2 3" key="1">
    <citation type="submission" date="2019-12" db="EMBL/GenBank/DDBJ databases">
        <title>Draft genome sequences Bradyrhizobium cajani AMBPC1010, Bradyrhizobium pachyrhizi AMBPC1040 and Bradyrhizobium yuanmingense ALSPC3051, three plant growth promoting strains isolated from nodules of Cajanus cajan L. in Dominican Republic.</title>
        <authorList>
            <person name="Flores-Felix J.D."/>
            <person name="Araujo J."/>
            <person name="Diaz-Alcantara C."/>
            <person name="Gonzalez-Andres F."/>
            <person name="Velazquez E."/>
        </authorList>
    </citation>
    <scope>NUCLEOTIDE SEQUENCE [LARGE SCALE GENOMIC DNA]</scope>
    <source>
        <strain evidence="2 3">1010</strain>
    </source>
</reference>
<evidence type="ECO:0000256" key="1">
    <source>
        <dbReference type="SAM" id="Coils"/>
    </source>
</evidence>
<dbReference type="AlphaFoldDB" id="A0A844TG21"/>
<name>A0A844TG21_9BRAD</name>
<keyword evidence="3" id="KW-1185">Reference proteome</keyword>
<sequence length="229" mass="24838">MSAHLTRLKLMPALADPAIGSAARLAVRAKAVLQAKSAVLRSNAMFGKDDLVDNLSRDLDRARGRRDALASEAATLTAQIAEIETRLSEEKNRRERDRVLAEIEAIKTRIKQAAGAFAPVVDGLSRAIESAAAVVPEARELNSFLVSVATEIDTVIDPLLRELAQRADAVRGGHAVLDLPSSAIEWSIVPPVELPKDNNDRLLRFPAWLSRDKEPEKKEAAESPRSTAA</sequence>
<dbReference type="Proteomes" id="UP000449969">
    <property type="component" value="Unassembled WGS sequence"/>
</dbReference>
<comment type="caution">
    <text evidence="2">The sequence shown here is derived from an EMBL/GenBank/DDBJ whole genome shotgun (WGS) entry which is preliminary data.</text>
</comment>
<gene>
    <name evidence="2" type="ORF">GPL20_34545</name>
</gene>
<dbReference type="Gene3D" id="1.10.287.1490">
    <property type="match status" value="1"/>
</dbReference>